<reference evidence="2 3" key="1">
    <citation type="submission" date="2022-08" db="EMBL/GenBank/DDBJ databases">
        <title>Genome Sequence of the sulphate-reducing bacterium, Pseudodesulfovibrio sp. SYK.</title>
        <authorList>
            <person name="Kondo R."/>
            <person name="Kataoka T."/>
        </authorList>
    </citation>
    <scope>NUCLEOTIDE SEQUENCE [LARGE SCALE GENOMIC DNA]</scope>
    <source>
        <strain evidence="2 3">SYK</strain>
    </source>
</reference>
<dbReference type="Pfam" id="PF01966">
    <property type="entry name" value="HD"/>
    <property type="match status" value="1"/>
</dbReference>
<dbReference type="RefSeq" id="WP_281762385.1">
    <property type="nucleotide sequence ID" value="NZ_AP026709.1"/>
</dbReference>
<dbReference type="CDD" id="cd00077">
    <property type="entry name" value="HDc"/>
    <property type="match status" value="1"/>
</dbReference>
<dbReference type="SUPFAM" id="SSF109604">
    <property type="entry name" value="HD-domain/PDEase-like"/>
    <property type="match status" value="1"/>
</dbReference>
<dbReference type="PROSITE" id="PS51831">
    <property type="entry name" value="HD"/>
    <property type="match status" value="1"/>
</dbReference>
<protein>
    <submittedName>
        <fullName evidence="2">HD family phosphohydrolase</fullName>
    </submittedName>
</protein>
<name>A0ABM8AYD2_9BACT</name>
<dbReference type="Proteomes" id="UP001317742">
    <property type="component" value="Chromosome"/>
</dbReference>
<dbReference type="Gene3D" id="1.10.3210.10">
    <property type="entry name" value="Hypothetical protein af1432"/>
    <property type="match status" value="1"/>
</dbReference>
<evidence type="ECO:0000313" key="2">
    <source>
        <dbReference type="EMBL" id="BDQ36489.1"/>
    </source>
</evidence>
<sequence length="260" mass="29490">MPLFDHQASLTAFANSHFKSEKDHDYHIKLKFEHSLRVCENAKAIVADEDITGHVASLATLAALFHDIGRFPQYTTYGTFKDAESINHGRLGVLTLRDQKLPHATSKKDLRLIRAAIGLHNVKAIRDTTPQPLATIANIVRDADKIDIFSVILDHLDPETESKPVVIHSLIQDQTKYSDEVYQTTLAGEIGDYSLLRYSNDFILLLIGWLFVLHYPTSVRLIAERGLIEQAFSILPKDDKIQTLNEKSHTFMRYKNTRTP</sequence>
<dbReference type="InterPro" id="IPR006674">
    <property type="entry name" value="HD_domain"/>
</dbReference>
<gene>
    <name evidence="2" type="ORF">SYK_08490</name>
</gene>
<feature type="domain" description="HD" evidence="1">
    <location>
        <begin position="31"/>
        <end position="149"/>
    </location>
</feature>
<accession>A0ABM8AYD2</accession>
<organism evidence="2 3">
    <name type="scientific">Pseudodesulfovibrio nedwellii</name>
    <dbReference type="NCBI Taxonomy" id="2973072"/>
    <lineage>
        <taxon>Bacteria</taxon>
        <taxon>Pseudomonadati</taxon>
        <taxon>Thermodesulfobacteriota</taxon>
        <taxon>Desulfovibrionia</taxon>
        <taxon>Desulfovibrionales</taxon>
        <taxon>Desulfovibrionaceae</taxon>
    </lineage>
</organism>
<evidence type="ECO:0000259" key="1">
    <source>
        <dbReference type="PROSITE" id="PS51831"/>
    </source>
</evidence>
<evidence type="ECO:0000313" key="3">
    <source>
        <dbReference type="Proteomes" id="UP001317742"/>
    </source>
</evidence>
<proteinExistence type="predicted"/>
<dbReference type="InterPro" id="IPR003607">
    <property type="entry name" value="HD/PDEase_dom"/>
</dbReference>
<keyword evidence="3" id="KW-1185">Reference proteome</keyword>
<dbReference type="SMART" id="SM00471">
    <property type="entry name" value="HDc"/>
    <property type="match status" value="1"/>
</dbReference>
<dbReference type="EMBL" id="AP026709">
    <property type="protein sequence ID" value="BDQ36489.1"/>
    <property type="molecule type" value="Genomic_DNA"/>
</dbReference>